<dbReference type="InterPro" id="IPR026350">
    <property type="entry name" value="GxxExxY"/>
</dbReference>
<dbReference type="Pfam" id="PF13366">
    <property type="entry name" value="PDDEXK_3"/>
    <property type="match status" value="1"/>
</dbReference>
<reference evidence="1 2" key="1">
    <citation type="submission" date="2020-08" db="EMBL/GenBank/DDBJ databases">
        <title>Genome sequencing of Purple Non-Sulfur Bacteria from various extreme environments.</title>
        <authorList>
            <person name="Mayer M."/>
        </authorList>
    </citation>
    <scope>NUCLEOTIDE SEQUENCE [LARGE SCALE GENOMIC DNA]</scope>
    <source>
        <strain evidence="1 2">JA135</strain>
    </source>
</reference>
<dbReference type="RefSeq" id="WP_184432702.1">
    <property type="nucleotide sequence ID" value="NZ_JACIGI010000007.1"/>
</dbReference>
<accession>A0A7W6RYA3</accession>
<dbReference type="NCBIfam" id="TIGR04256">
    <property type="entry name" value="GxxExxY"/>
    <property type="match status" value="1"/>
</dbReference>
<keyword evidence="2" id="KW-1185">Reference proteome</keyword>
<sequence length="128" mass="14462">MDPIDTALDDLAHVVVDSALRVHRALGPGLLEGIYERCLAYELDKRGVPLLRQVDVPVRYDGRHIGTGYRVDMLVGGRLIVELKAVERVTELHKAQLLTYMRLLDQRLGLLINFNVPVIRQGITRLIL</sequence>
<dbReference type="AlphaFoldDB" id="A0A7W6RYA3"/>
<gene>
    <name evidence="1" type="ORF">GGD88_001186</name>
</gene>
<proteinExistence type="predicted"/>
<organism evidence="1 2">
    <name type="scientific">Roseospira goensis</name>
    <dbReference type="NCBI Taxonomy" id="391922"/>
    <lineage>
        <taxon>Bacteria</taxon>
        <taxon>Pseudomonadati</taxon>
        <taxon>Pseudomonadota</taxon>
        <taxon>Alphaproteobacteria</taxon>
        <taxon>Rhodospirillales</taxon>
        <taxon>Rhodospirillaceae</taxon>
        <taxon>Roseospira</taxon>
    </lineage>
</organism>
<name>A0A7W6RYA3_9PROT</name>
<protein>
    <submittedName>
        <fullName evidence="1">GxxExxY protein</fullName>
    </submittedName>
</protein>
<dbReference type="EMBL" id="JACIGI010000007">
    <property type="protein sequence ID" value="MBB4285468.1"/>
    <property type="molecule type" value="Genomic_DNA"/>
</dbReference>
<dbReference type="Proteomes" id="UP000555728">
    <property type="component" value="Unassembled WGS sequence"/>
</dbReference>
<comment type="caution">
    <text evidence="1">The sequence shown here is derived from an EMBL/GenBank/DDBJ whole genome shotgun (WGS) entry which is preliminary data.</text>
</comment>
<evidence type="ECO:0000313" key="1">
    <source>
        <dbReference type="EMBL" id="MBB4285468.1"/>
    </source>
</evidence>
<evidence type="ECO:0000313" key="2">
    <source>
        <dbReference type="Proteomes" id="UP000555728"/>
    </source>
</evidence>